<keyword evidence="1" id="KW-0812">Transmembrane</keyword>
<dbReference type="InterPro" id="IPR029468">
    <property type="entry name" value="O-ag_pol_Wzy"/>
</dbReference>
<feature type="non-terminal residue" evidence="2">
    <location>
        <position position="1"/>
    </location>
</feature>
<keyword evidence="1" id="KW-0472">Membrane</keyword>
<gene>
    <name evidence="2" type="ORF">OBE_05081</name>
</gene>
<reference evidence="2" key="1">
    <citation type="journal article" date="2013" name="Environ. Microbiol.">
        <title>Microbiota from the distal guts of lean and obese adolescents exhibit partial functional redundancy besides clear differences in community structure.</title>
        <authorList>
            <person name="Ferrer M."/>
            <person name="Ruiz A."/>
            <person name="Lanza F."/>
            <person name="Haange S.B."/>
            <person name="Oberbach A."/>
            <person name="Till H."/>
            <person name="Bargiela R."/>
            <person name="Campoy C."/>
            <person name="Segura M.T."/>
            <person name="Richter M."/>
            <person name="von Bergen M."/>
            <person name="Seifert J."/>
            <person name="Suarez A."/>
        </authorList>
    </citation>
    <scope>NUCLEOTIDE SEQUENCE</scope>
</reference>
<feature type="transmembrane region" description="Helical" evidence="1">
    <location>
        <begin position="95"/>
        <end position="115"/>
    </location>
</feature>
<accession>K1T565</accession>
<evidence type="ECO:0000313" key="2">
    <source>
        <dbReference type="EMBL" id="EKC68162.1"/>
    </source>
</evidence>
<protein>
    <submittedName>
        <fullName evidence="2">Oligosaccharide repeat unit polymerase Wzy</fullName>
    </submittedName>
</protein>
<keyword evidence="1" id="KW-1133">Transmembrane helix</keyword>
<sequence>AYLDRKSENPFLEAVSEMGGSMFPLAETMRLVPRRSDYRLGTTYLYSLTSVIPNVGFWDLHPAMRYGDLGGWLQRTLDLGYGPGYSIVAEAYINFGRAGFLFMFCFGFVLARLFHIDAVRLGNPLLVLLSLLLCFLILKTVRNSFLATVRSLFYYLLPIYLIVVYRFGGKPIRPLP</sequence>
<name>K1T565_9ZZZZ</name>
<feature type="transmembrane region" description="Helical" evidence="1">
    <location>
        <begin position="121"/>
        <end position="140"/>
    </location>
</feature>
<comment type="caution">
    <text evidence="2">The sequence shown here is derived from an EMBL/GenBank/DDBJ whole genome shotgun (WGS) entry which is preliminary data.</text>
</comment>
<feature type="transmembrane region" description="Helical" evidence="1">
    <location>
        <begin position="152"/>
        <end position="168"/>
    </location>
</feature>
<evidence type="ECO:0000256" key="1">
    <source>
        <dbReference type="SAM" id="Phobius"/>
    </source>
</evidence>
<proteinExistence type="predicted"/>
<dbReference type="Pfam" id="PF14296">
    <property type="entry name" value="O-ag_pol_Wzy"/>
    <property type="match status" value="1"/>
</dbReference>
<dbReference type="AlphaFoldDB" id="K1T565"/>
<dbReference type="EMBL" id="AJWZ01003467">
    <property type="protein sequence ID" value="EKC68162.1"/>
    <property type="molecule type" value="Genomic_DNA"/>
</dbReference>
<organism evidence="2">
    <name type="scientific">human gut metagenome</name>
    <dbReference type="NCBI Taxonomy" id="408170"/>
    <lineage>
        <taxon>unclassified sequences</taxon>
        <taxon>metagenomes</taxon>
        <taxon>organismal metagenomes</taxon>
    </lineage>
</organism>